<dbReference type="RefSeq" id="WP_187081469.1">
    <property type="nucleotide sequence ID" value="NZ_JACORU010000003.1"/>
</dbReference>
<dbReference type="AlphaFoldDB" id="A0A923M6S3"/>
<keyword evidence="1" id="KW-0472">Membrane</keyword>
<evidence type="ECO:0000313" key="2">
    <source>
        <dbReference type="EMBL" id="MBC5765015.1"/>
    </source>
</evidence>
<dbReference type="Proteomes" id="UP000596827">
    <property type="component" value="Unassembled WGS sequence"/>
</dbReference>
<keyword evidence="1" id="KW-1133">Transmembrane helix</keyword>
<dbReference type="PROSITE" id="PS00409">
    <property type="entry name" value="PROKAR_NTER_METHYL"/>
    <property type="match status" value="1"/>
</dbReference>
<feature type="transmembrane region" description="Helical" evidence="1">
    <location>
        <begin position="6"/>
        <end position="27"/>
    </location>
</feature>
<reference evidence="2" key="1">
    <citation type="submission" date="2020-08" db="EMBL/GenBank/DDBJ databases">
        <title>Ramlibacter sp. GTP1 16S ribosomal RNA gene genome sequencing and assembly.</title>
        <authorList>
            <person name="Kang M."/>
        </authorList>
    </citation>
    <scope>NUCLEOTIDE SEQUENCE</scope>
    <source>
        <strain evidence="2">GTP1</strain>
    </source>
</reference>
<keyword evidence="1" id="KW-0812">Transmembrane</keyword>
<protein>
    <submittedName>
        <fullName evidence="2">Prepilin-type N-terminal cleavage/methylation domain-containing protein</fullName>
    </submittedName>
</protein>
<dbReference type="InterPro" id="IPR012902">
    <property type="entry name" value="N_methyl_site"/>
</dbReference>
<comment type="caution">
    <text evidence="2">The sequence shown here is derived from an EMBL/GenBank/DDBJ whole genome shotgun (WGS) entry which is preliminary data.</text>
</comment>
<dbReference type="NCBIfam" id="TIGR02532">
    <property type="entry name" value="IV_pilin_GFxxxE"/>
    <property type="match status" value="1"/>
</dbReference>
<proteinExistence type="predicted"/>
<sequence>MKTARGFTLVELLVAIFALSLMAMLSWRGLDGMSRAQAQTSARADEVLALQTGLAQWSADLDTLVQFPQLAALEWNGRVLRLTRRDTTSATEGVHVVAWARREGQWRRWQSPPLLTRGDVTKAWEEADLWSQNQGGDEQLRREVVVAPLEEWQVFYYRGDAWTNPMSSDASGPGMAPNPFAAAAAAAVGAAGRTGRVALVPDGVRIVITLPPGQALTGRITRDWVNPQVGGGKS</sequence>
<evidence type="ECO:0000256" key="1">
    <source>
        <dbReference type="SAM" id="Phobius"/>
    </source>
</evidence>
<dbReference type="SUPFAM" id="SSF54523">
    <property type="entry name" value="Pili subunits"/>
    <property type="match status" value="1"/>
</dbReference>
<dbReference type="EMBL" id="JACORU010000003">
    <property type="protein sequence ID" value="MBC5765015.1"/>
    <property type="molecule type" value="Genomic_DNA"/>
</dbReference>
<organism evidence="2 3">
    <name type="scientific">Ramlibacter albus</name>
    <dbReference type="NCBI Taxonomy" id="2079448"/>
    <lineage>
        <taxon>Bacteria</taxon>
        <taxon>Pseudomonadati</taxon>
        <taxon>Pseudomonadota</taxon>
        <taxon>Betaproteobacteria</taxon>
        <taxon>Burkholderiales</taxon>
        <taxon>Comamonadaceae</taxon>
        <taxon>Ramlibacter</taxon>
    </lineage>
</organism>
<keyword evidence="3" id="KW-1185">Reference proteome</keyword>
<gene>
    <name evidence="2" type="ORF">H8R02_11170</name>
</gene>
<evidence type="ECO:0000313" key="3">
    <source>
        <dbReference type="Proteomes" id="UP000596827"/>
    </source>
</evidence>
<name>A0A923M6S3_9BURK</name>
<dbReference type="Pfam" id="PF07963">
    <property type="entry name" value="N_methyl"/>
    <property type="match status" value="1"/>
</dbReference>
<dbReference type="InterPro" id="IPR045584">
    <property type="entry name" value="Pilin-like"/>
</dbReference>
<accession>A0A923M6S3</accession>